<name>A0A7T8HJJ7_CALRO</name>
<feature type="non-terminal residue" evidence="1">
    <location>
        <position position="1"/>
    </location>
</feature>
<reference evidence="2" key="1">
    <citation type="submission" date="2021-01" db="EMBL/GenBank/DDBJ databases">
        <title>Caligus Genome Assembly.</title>
        <authorList>
            <person name="Gallardo-Escarate C."/>
        </authorList>
    </citation>
    <scope>NUCLEOTIDE SEQUENCE [LARGE SCALE GENOMIC DNA]</scope>
</reference>
<dbReference type="OrthoDB" id="6397251at2759"/>
<dbReference type="Proteomes" id="UP000595437">
    <property type="component" value="Chromosome 8"/>
</dbReference>
<organism evidence="1 2">
    <name type="scientific">Caligus rogercresseyi</name>
    <name type="common">Sea louse</name>
    <dbReference type="NCBI Taxonomy" id="217165"/>
    <lineage>
        <taxon>Eukaryota</taxon>
        <taxon>Metazoa</taxon>
        <taxon>Ecdysozoa</taxon>
        <taxon>Arthropoda</taxon>
        <taxon>Crustacea</taxon>
        <taxon>Multicrustacea</taxon>
        <taxon>Hexanauplia</taxon>
        <taxon>Copepoda</taxon>
        <taxon>Siphonostomatoida</taxon>
        <taxon>Caligidae</taxon>
        <taxon>Caligus</taxon>
    </lineage>
</organism>
<protein>
    <submittedName>
        <fullName evidence="1">Uncharacterized protein</fullName>
    </submittedName>
</protein>
<gene>
    <name evidence="1" type="ORF">FKW44_012588</name>
</gene>
<sequence>HGSYPLDCPALAETYQALQISLENLFKTKTSEEDFLTFTKNAKCDAVITK</sequence>
<dbReference type="EMBL" id="CP045897">
    <property type="protein sequence ID" value="QQP51274.1"/>
    <property type="molecule type" value="Genomic_DNA"/>
</dbReference>
<keyword evidence="2" id="KW-1185">Reference proteome</keyword>
<feature type="non-terminal residue" evidence="1">
    <location>
        <position position="50"/>
    </location>
</feature>
<proteinExistence type="predicted"/>
<accession>A0A7T8HJJ7</accession>
<evidence type="ECO:0000313" key="2">
    <source>
        <dbReference type="Proteomes" id="UP000595437"/>
    </source>
</evidence>
<evidence type="ECO:0000313" key="1">
    <source>
        <dbReference type="EMBL" id="QQP51274.1"/>
    </source>
</evidence>
<dbReference type="AlphaFoldDB" id="A0A7T8HJJ7"/>